<protein>
    <submittedName>
        <fullName evidence="3">CPBP family intramembrane metalloprotease</fullName>
    </submittedName>
</protein>
<keyword evidence="1" id="KW-0812">Transmembrane</keyword>
<dbReference type="Pfam" id="PF02517">
    <property type="entry name" value="Rce1-like"/>
    <property type="match status" value="1"/>
</dbReference>
<evidence type="ECO:0000256" key="1">
    <source>
        <dbReference type="SAM" id="Phobius"/>
    </source>
</evidence>
<keyword evidence="4" id="KW-1185">Reference proteome</keyword>
<evidence type="ECO:0000313" key="4">
    <source>
        <dbReference type="Proteomes" id="UP000308508"/>
    </source>
</evidence>
<evidence type="ECO:0000259" key="2">
    <source>
        <dbReference type="Pfam" id="PF02517"/>
    </source>
</evidence>
<reference evidence="3 4" key="1">
    <citation type="submission" date="2019-04" db="EMBL/GenBank/DDBJ databases">
        <authorList>
            <person name="Grouzdev D.S."/>
            <person name="Nazina T.N."/>
        </authorList>
    </citation>
    <scope>NUCLEOTIDE SEQUENCE [LARGE SCALE GENOMIC DNA]</scope>
    <source>
        <strain evidence="3 4">SHC 3-19</strain>
    </source>
</reference>
<dbReference type="GO" id="GO:0006508">
    <property type="term" value="P:proteolysis"/>
    <property type="evidence" value="ECO:0007669"/>
    <property type="project" value="UniProtKB-KW"/>
</dbReference>
<organism evidence="3 4">
    <name type="scientific">Thermomonas fusca</name>
    <dbReference type="NCBI Taxonomy" id="215690"/>
    <lineage>
        <taxon>Bacteria</taxon>
        <taxon>Pseudomonadati</taxon>
        <taxon>Pseudomonadota</taxon>
        <taxon>Gammaproteobacteria</taxon>
        <taxon>Lysobacterales</taxon>
        <taxon>Lysobacteraceae</taxon>
        <taxon>Thermomonas</taxon>
    </lineage>
</organism>
<dbReference type="Proteomes" id="UP000308508">
    <property type="component" value="Unassembled WGS sequence"/>
</dbReference>
<feature type="transmembrane region" description="Helical" evidence="1">
    <location>
        <begin position="92"/>
        <end position="110"/>
    </location>
</feature>
<feature type="transmembrane region" description="Helical" evidence="1">
    <location>
        <begin position="225"/>
        <end position="243"/>
    </location>
</feature>
<feature type="transmembrane region" description="Helical" evidence="1">
    <location>
        <begin position="300"/>
        <end position="318"/>
    </location>
</feature>
<feature type="transmembrane region" description="Helical" evidence="1">
    <location>
        <begin position="194"/>
        <end position="213"/>
    </location>
</feature>
<dbReference type="PANTHER" id="PTHR39430">
    <property type="entry name" value="MEMBRANE-ASSOCIATED PROTEASE-RELATED"/>
    <property type="match status" value="1"/>
</dbReference>
<proteinExistence type="predicted"/>
<dbReference type="GO" id="GO:0004175">
    <property type="term" value="F:endopeptidase activity"/>
    <property type="evidence" value="ECO:0007669"/>
    <property type="project" value="UniProtKB-ARBA"/>
</dbReference>
<feature type="transmembrane region" description="Helical" evidence="1">
    <location>
        <begin position="255"/>
        <end position="272"/>
    </location>
</feature>
<dbReference type="AlphaFoldDB" id="A0A5R9PEF2"/>
<accession>A0A5R9PEF2</accession>
<dbReference type="InterPro" id="IPR003675">
    <property type="entry name" value="Rce1/LyrA-like_dom"/>
</dbReference>
<keyword evidence="1" id="KW-1133">Transmembrane helix</keyword>
<name>A0A5R9PEF2_9GAMM</name>
<sequence length="333" mass="34738">MRSDLTGTDTGRSGPAMAKAVAGLTVDGIDTAATDTGSARTTGRRHLRANGRMLWALLLGGAAVVGAMFAFRQGLLPWIDAMFQPGPGPLSAIRRAGIFLAALLGYWAYVRVHDRRDAGELRLRPLALALGGIAGAALVALPIAALFGLGAYELVQQRPATSGLLGAAAVIGIAATLEELLYRCLVLQVLERAWGTGVALAVQALVFALPHLANVQDGSSADAGAMLVSVTLLGLLWGGVFVLTRNLWVSAAHHAAWNFTILLSGVPLSGIGDWRGLAPLETRLAGPGWLTGGMFGPENSLLVIAAVAVAVVLVLRSVHRRGKLLRPAWLHRA</sequence>
<keyword evidence="1" id="KW-0472">Membrane</keyword>
<feature type="domain" description="CAAX prenyl protease 2/Lysostaphin resistance protein A-like" evidence="2">
    <location>
        <begin position="164"/>
        <end position="259"/>
    </location>
</feature>
<dbReference type="GO" id="GO:0008237">
    <property type="term" value="F:metallopeptidase activity"/>
    <property type="evidence" value="ECO:0007669"/>
    <property type="project" value="UniProtKB-KW"/>
</dbReference>
<dbReference type="PANTHER" id="PTHR39430:SF1">
    <property type="entry name" value="PROTEASE"/>
    <property type="match status" value="1"/>
</dbReference>
<keyword evidence="3" id="KW-0645">Protease</keyword>
<feature type="transmembrane region" description="Helical" evidence="1">
    <location>
        <begin position="54"/>
        <end position="72"/>
    </location>
</feature>
<dbReference type="EMBL" id="SROY01000003">
    <property type="protein sequence ID" value="TLX21616.1"/>
    <property type="molecule type" value="Genomic_DNA"/>
</dbReference>
<feature type="transmembrane region" description="Helical" evidence="1">
    <location>
        <begin position="126"/>
        <end position="152"/>
    </location>
</feature>
<dbReference type="GO" id="GO:0080120">
    <property type="term" value="P:CAAX-box protein maturation"/>
    <property type="evidence" value="ECO:0007669"/>
    <property type="project" value="UniProtKB-ARBA"/>
</dbReference>
<gene>
    <name evidence="3" type="ORF">E5S66_08805</name>
</gene>
<comment type="caution">
    <text evidence="3">The sequence shown here is derived from an EMBL/GenBank/DDBJ whole genome shotgun (WGS) entry which is preliminary data.</text>
</comment>
<evidence type="ECO:0000313" key="3">
    <source>
        <dbReference type="EMBL" id="TLX21616.1"/>
    </source>
</evidence>
<feature type="transmembrane region" description="Helical" evidence="1">
    <location>
        <begin position="164"/>
        <end position="182"/>
    </location>
</feature>
<keyword evidence="3" id="KW-0378">Hydrolase</keyword>
<keyword evidence="3" id="KW-0482">Metalloprotease</keyword>